<dbReference type="PANTHER" id="PTHR42085">
    <property type="entry name" value="F-BOX DOMAIN-CONTAINING PROTEIN"/>
    <property type="match status" value="1"/>
</dbReference>
<dbReference type="PANTHER" id="PTHR42085:SF1">
    <property type="entry name" value="F-BOX DOMAIN-CONTAINING PROTEIN"/>
    <property type="match status" value="1"/>
</dbReference>
<accession>A0AA39R891</accession>
<dbReference type="AlphaFoldDB" id="A0AA39R891"/>
<reference evidence="1" key="1">
    <citation type="submission" date="2023-03" db="EMBL/GenBank/DDBJ databases">
        <title>Complete genome of Cladonia borealis.</title>
        <authorList>
            <person name="Park H."/>
        </authorList>
    </citation>
    <scope>NUCLEOTIDE SEQUENCE</scope>
    <source>
        <strain evidence="1">ANT050790</strain>
    </source>
</reference>
<name>A0AA39R891_9LECA</name>
<organism evidence="1 2">
    <name type="scientific">Cladonia borealis</name>
    <dbReference type="NCBI Taxonomy" id="184061"/>
    <lineage>
        <taxon>Eukaryota</taxon>
        <taxon>Fungi</taxon>
        <taxon>Dikarya</taxon>
        <taxon>Ascomycota</taxon>
        <taxon>Pezizomycotina</taxon>
        <taxon>Lecanoromycetes</taxon>
        <taxon>OSLEUM clade</taxon>
        <taxon>Lecanoromycetidae</taxon>
        <taxon>Lecanorales</taxon>
        <taxon>Lecanorineae</taxon>
        <taxon>Cladoniaceae</taxon>
        <taxon>Cladonia</taxon>
    </lineage>
</organism>
<evidence type="ECO:0000313" key="2">
    <source>
        <dbReference type="Proteomes" id="UP001166286"/>
    </source>
</evidence>
<keyword evidence="2" id="KW-1185">Reference proteome</keyword>
<dbReference type="Proteomes" id="UP001166286">
    <property type="component" value="Unassembled WGS sequence"/>
</dbReference>
<comment type="caution">
    <text evidence="1">The sequence shown here is derived from an EMBL/GenBank/DDBJ whole genome shotgun (WGS) entry which is preliminary data.</text>
</comment>
<gene>
    <name evidence="1" type="ORF">JMJ35_001325</name>
</gene>
<protein>
    <submittedName>
        <fullName evidence="1">Uncharacterized protein</fullName>
    </submittedName>
</protein>
<dbReference type="InterPro" id="IPR038883">
    <property type="entry name" value="AN11006-like"/>
</dbReference>
<dbReference type="EMBL" id="JAFEKC020000002">
    <property type="protein sequence ID" value="KAK0516722.1"/>
    <property type="molecule type" value="Genomic_DNA"/>
</dbReference>
<sequence length="235" mass="26283">MSTTTTLLYSQANQTISPLPSTWRLKSVPPIPYQAPAVPQQTPSQLPPSRLLSLPPEIRLQIYTLALHSTPLPPTPQDPIPSHQHPLPLLKTQHRLALLLVNRQIYAEARLLPFTTNTFLFKKSFGSSVYTAQKFLRQLESWQREAVRRLEVSVVGRWEEELGVVCGLLGGGKGKGCVLVVRVGKAIGWEEFGQAGVFAWKGNVAINCPQDNSWVRRMIEKGVKREGVTVEFIWA</sequence>
<evidence type="ECO:0000313" key="1">
    <source>
        <dbReference type="EMBL" id="KAK0516722.1"/>
    </source>
</evidence>
<proteinExistence type="predicted"/>